<dbReference type="FunFam" id="3.40.50.720:FF:000084">
    <property type="entry name" value="Short-chain dehydrogenase reductase"/>
    <property type="match status" value="1"/>
</dbReference>
<gene>
    <name evidence="3" type="ORF">CathTA2_3015</name>
</gene>
<comment type="caution">
    <text evidence="3">The sequence shown here is derived from an EMBL/GenBank/DDBJ whole genome shotgun (WGS) entry which is preliminary data.</text>
</comment>
<dbReference type="GO" id="GO:0008206">
    <property type="term" value="P:bile acid metabolic process"/>
    <property type="evidence" value="ECO:0007669"/>
    <property type="project" value="UniProtKB-ARBA"/>
</dbReference>
<name>F5LAT0_CALTT</name>
<dbReference type="AlphaFoldDB" id="F5LAT0"/>
<dbReference type="Pfam" id="PF13561">
    <property type="entry name" value="adh_short_C2"/>
    <property type="match status" value="1"/>
</dbReference>
<dbReference type="Proteomes" id="UP000010716">
    <property type="component" value="Unassembled WGS sequence"/>
</dbReference>
<dbReference type="PANTHER" id="PTHR42760:SF5">
    <property type="entry name" value="2-DEHYDRO-3-DEOXY-D-GLUCONATE 5-DEHYDROGENASE"/>
    <property type="match status" value="1"/>
</dbReference>
<dbReference type="Gene3D" id="3.40.50.720">
    <property type="entry name" value="NAD(P)-binding Rossmann-like Domain"/>
    <property type="match status" value="1"/>
</dbReference>
<dbReference type="eggNOG" id="COG1028">
    <property type="taxonomic scope" value="Bacteria"/>
</dbReference>
<dbReference type="NCBIfam" id="TIGR01832">
    <property type="entry name" value="kduD"/>
    <property type="match status" value="1"/>
</dbReference>
<dbReference type="PRINTS" id="PR00081">
    <property type="entry name" value="GDHRDH"/>
</dbReference>
<dbReference type="PRINTS" id="PR00080">
    <property type="entry name" value="SDRFAMILY"/>
</dbReference>
<comment type="similarity">
    <text evidence="1">Belongs to the short-chain dehydrogenases/reductases (SDR) family.</text>
</comment>
<dbReference type="InterPro" id="IPR020904">
    <property type="entry name" value="Sc_DH/Rdtase_CS"/>
</dbReference>
<dbReference type="RefSeq" id="WP_007506385.1">
    <property type="nucleotide sequence ID" value="NZ_AFCE01000165.1"/>
</dbReference>
<organism evidence="3 4">
    <name type="scientific">Caldalkalibacillus thermarum (strain TA2.A1)</name>
    <dbReference type="NCBI Taxonomy" id="986075"/>
    <lineage>
        <taxon>Bacteria</taxon>
        <taxon>Bacillati</taxon>
        <taxon>Bacillota</taxon>
        <taxon>Bacilli</taxon>
        <taxon>Bacillales</taxon>
        <taxon>Bacillaceae</taxon>
        <taxon>Caldalkalibacillus</taxon>
    </lineage>
</organism>
<dbReference type="InterPro" id="IPR036291">
    <property type="entry name" value="NAD(P)-bd_dom_sf"/>
</dbReference>
<reference evidence="3 4" key="1">
    <citation type="journal article" date="2011" name="J. Bacteriol.">
        <title>Draft genome sequence of the thermoalkaliphilic Caldalkalibacillus thermarum strain TA2.A1.</title>
        <authorList>
            <person name="Kalamorz F."/>
            <person name="Keis S."/>
            <person name="McMillan D.G."/>
            <person name="Olsson K."/>
            <person name="Stanton J.A."/>
            <person name="Stockwell P."/>
            <person name="Black M.A."/>
            <person name="Klingeman D.M."/>
            <person name="Land M.L."/>
            <person name="Han C.S."/>
            <person name="Martin S.L."/>
            <person name="Becher S.A."/>
            <person name="Peddie C.J."/>
            <person name="Morgan H.W."/>
            <person name="Matthies D."/>
            <person name="Preiss L."/>
            <person name="Meier T."/>
            <person name="Brown S.D."/>
            <person name="Cook G.M."/>
        </authorList>
    </citation>
    <scope>NUCLEOTIDE SEQUENCE [LARGE SCALE GENOMIC DNA]</scope>
    <source>
        <strain evidence="3 4">TA2.A1</strain>
    </source>
</reference>
<keyword evidence="2" id="KW-0560">Oxidoreductase</keyword>
<dbReference type="PROSITE" id="PS00061">
    <property type="entry name" value="ADH_SHORT"/>
    <property type="match status" value="1"/>
</dbReference>
<dbReference type="NCBIfam" id="NF005390">
    <property type="entry name" value="PRK06935.1"/>
    <property type="match status" value="1"/>
</dbReference>
<accession>F5LAT0</accession>
<proteinExistence type="inferred from homology"/>
<evidence type="ECO:0000256" key="1">
    <source>
        <dbReference type="ARBA" id="ARBA00006484"/>
    </source>
</evidence>
<dbReference type="CDD" id="cd05347">
    <property type="entry name" value="Ga5DH-like_SDR_c"/>
    <property type="match status" value="1"/>
</dbReference>
<dbReference type="GO" id="GO:0008678">
    <property type="term" value="F:2-deoxy-D-gluconate 3-dehydrogenase activity"/>
    <property type="evidence" value="ECO:0007669"/>
    <property type="project" value="InterPro"/>
</dbReference>
<evidence type="ECO:0000256" key="2">
    <source>
        <dbReference type="ARBA" id="ARBA00023002"/>
    </source>
</evidence>
<dbReference type="InterPro" id="IPR002347">
    <property type="entry name" value="SDR_fam"/>
</dbReference>
<protein>
    <submittedName>
        <fullName evidence="3">2-deoxy-D-gluconate 3-dehydrogenase</fullName>
    </submittedName>
</protein>
<dbReference type="GO" id="GO:0051287">
    <property type="term" value="F:NAD binding"/>
    <property type="evidence" value="ECO:0007669"/>
    <property type="project" value="InterPro"/>
</dbReference>
<dbReference type="PANTHER" id="PTHR42760">
    <property type="entry name" value="SHORT-CHAIN DEHYDROGENASES/REDUCTASES FAMILY MEMBER"/>
    <property type="match status" value="1"/>
</dbReference>
<evidence type="ECO:0000313" key="3">
    <source>
        <dbReference type="EMBL" id="EGL81469.1"/>
    </source>
</evidence>
<sequence length="254" mass="27280">MSAILNQFSLKGKTALVTGARTGIGQAIAVGLAEAGADLILLGHRDNMQETERLIGQTGRSYETVLIDLSKIDQLPEKCAKLAADYRIDILVNNAGIIRREAAIQHSLADWHAVIDTNLNAVFILTQHIAKPMLERGRGKIINIASLLSFQGGITVPGYTASKHAISGLTKAWANEWASQGVQVNAIAPGYIETNNTEALRKNEKRNAEILSRIPAGRWGVPQDLVGAAVFLASPASDYVNGHILVVDGGWMAR</sequence>
<evidence type="ECO:0000313" key="4">
    <source>
        <dbReference type="Proteomes" id="UP000010716"/>
    </source>
</evidence>
<dbReference type="EMBL" id="AFCE01000165">
    <property type="protein sequence ID" value="EGL81469.1"/>
    <property type="molecule type" value="Genomic_DNA"/>
</dbReference>
<dbReference type="InterPro" id="IPR011286">
    <property type="entry name" value="2-deoxy-D-gluc_3_DH"/>
</dbReference>
<dbReference type="SUPFAM" id="SSF51735">
    <property type="entry name" value="NAD(P)-binding Rossmann-fold domains"/>
    <property type="match status" value="1"/>
</dbReference>